<protein>
    <recommendedName>
        <fullName evidence="3">acetyl-CoA carboxylase</fullName>
        <ecNumber evidence="3">6.4.1.2</ecNumber>
    </recommendedName>
</protein>
<dbReference type="PANTHER" id="PTHR48095:SF5">
    <property type="entry name" value="BLL7292 PROTEIN"/>
    <property type="match status" value="1"/>
</dbReference>
<dbReference type="Gene3D" id="2.40.50.100">
    <property type="match status" value="1"/>
</dbReference>
<dbReference type="PROSITE" id="PS50980">
    <property type="entry name" value="COA_CT_NTER"/>
    <property type="match status" value="1"/>
</dbReference>
<evidence type="ECO:0000259" key="13">
    <source>
        <dbReference type="PROSITE" id="PS50989"/>
    </source>
</evidence>
<organism evidence="14 15">
    <name type="scientific">Ferrovibrio terrae</name>
    <dbReference type="NCBI Taxonomy" id="2594003"/>
    <lineage>
        <taxon>Bacteria</taxon>
        <taxon>Pseudomonadati</taxon>
        <taxon>Pseudomonadota</taxon>
        <taxon>Alphaproteobacteria</taxon>
        <taxon>Rhodospirillales</taxon>
        <taxon>Rhodospirillaceae</taxon>
        <taxon>Ferrovibrio</taxon>
    </lineage>
</organism>
<dbReference type="InterPro" id="IPR005481">
    <property type="entry name" value="BC-like_N"/>
</dbReference>
<dbReference type="SUPFAM" id="SSF52440">
    <property type="entry name" value="PreATP-grasp domain"/>
    <property type="match status" value="1"/>
</dbReference>
<dbReference type="RefSeq" id="WP_144068508.1">
    <property type="nucleotide sequence ID" value="NZ_CP041636.1"/>
</dbReference>
<keyword evidence="7" id="KW-0511">Multifunctional enzyme</keyword>
<dbReference type="PROSITE" id="PS00867">
    <property type="entry name" value="CPSASE_2"/>
    <property type="match status" value="1"/>
</dbReference>
<evidence type="ECO:0000256" key="4">
    <source>
        <dbReference type="ARBA" id="ARBA00022598"/>
    </source>
</evidence>
<keyword evidence="5 8" id="KW-0547">Nucleotide-binding</keyword>
<dbReference type="GO" id="GO:2001295">
    <property type="term" value="P:malonyl-CoA biosynthetic process"/>
    <property type="evidence" value="ECO:0007669"/>
    <property type="project" value="UniProtKB-UniPathway"/>
</dbReference>
<dbReference type="SUPFAM" id="SSF51230">
    <property type="entry name" value="Single hybrid motif"/>
    <property type="match status" value="1"/>
</dbReference>
<dbReference type="InterPro" id="IPR016185">
    <property type="entry name" value="PreATP-grasp_dom_sf"/>
</dbReference>
<evidence type="ECO:0000256" key="5">
    <source>
        <dbReference type="ARBA" id="ARBA00022741"/>
    </source>
</evidence>
<dbReference type="SUPFAM" id="SSF51246">
    <property type="entry name" value="Rudiment single hybrid motif"/>
    <property type="match status" value="1"/>
</dbReference>
<dbReference type="Pfam" id="PF02785">
    <property type="entry name" value="Biotin_carb_C"/>
    <property type="match status" value="1"/>
</dbReference>
<feature type="domain" description="CoA carboxyltransferase N-terminal" evidence="12">
    <location>
        <begin position="592"/>
        <end position="860"/>
    </location>
</feature>
<evidence type="ECO:0000256" key="1">
    <source>
        <dbReference type="ARBA" id="ARBA00001953"/>
    </source>
</evidence>
<keyword evidence="6 8" id="KW-0067">ATP-binding</keyword>
<evidence type="ECO:0000256" key="3">
    <source>
        <dbReference type="ARBA" id="ARBA00013058"/>
    </source>
</evidence>
<dbReference type="GO" id="GO:0003989">
    <property type="term" value="F:acetyl-CoA carboxylase activity"/>
    <property type="evidence" value="ECO:0007669"/>
    <property type="project" value="UniProtKB-EC"/>
</dbReference>
<keyword evidence="15" id="KW-1185">Reference proteome</keyword>
<evidence type="ECO:0000256" key="2">
    <source>
        <dbReference type="ARBA" id="ARBA00004956"/>
    </source>
</evidence>
<dbReference type="InterPro" id="IPR011763">
    <property type="entry name" value="COA_CT_C"/>
</dbReference>
<dbReference type="PROSITE" id="PS50975">
    <property type="entry name" value="ATP_GRASP"/>
    <property type="match status" value="1"/>
</dbReference>
<evidence type="ECO:0000259" key="12">
    <source>
        <dbReference type="PROSITE" id="PS50980"/>
    </source>
</evidence>
<dbReference type="EC" id="6.4.1.2" evidence="3"/>
<dbReference type="KEGG" id="fer:FNB15_09720"/>
<dbReference type="PROSITE" id="PS50968">
    <property type="entry name" value="BIOTINYL_LIPOYL"/>
    <property type="match status" value="1"/>
</dbReference>
<dbReference type="PROSITE" id="PS50979">
    <property type="entry name" value="BC"/>
    <property type="match status" value="1"/>
</dbReference>
<dbReference type="InterPro" id="IPR029045">
    <property type="entry name" value="ClpP/crotonase-like_dom_sf"/>
</dbReference>
<dbReference type="Pfam" id="PF01039">
    <property type="entry name" value="Carboxyl_trans"/>
    <property type="match status" value="1"/>
</dbReference>
<gene>
    <name evidence="14" type="ORF">FNB15_09720</name>
</gene>
<dbReference type="Pfam" id="PF00364">
    <property type="entry name" value="Biotin_lipoyl"/>
    <property type="match status" value="1"/>
</dbReference>
<dbReference type="SUPFAM" id="SSF56059">
    <property type="entry name" value="Glutathione synthetase ATP-binding domain-like"/>
    <property type="match status" value="1"/>
</dbReference>
<evidence type="ECO:0000259" key="9">
    <source>
        <dbReference type="PROSITE" id="PS50968"/>
    </source>
</evidence>
<feature type="domain" description="Lipoyl-binding" evidence="9">
    <location>
        <begin position="496"/>
        <end position="574"/>
    </location>
</feature>
<dbReference type="Pfam" id="PF02786">
    <property type="entry name" value="CPSase_L_D2"/>
    <property type="match status" value="1"/>
</dbReference>
<dbReference type="Proteomes" id="UP000317496">
    <property type="component" value="Chromosome"/>
</dbReference>
<dbReference type="Gene3D" id="3.90.226.10">
    <property type="entry name" value="2-enoyl-CoA Hydratase, Chain A, domain 1"/>
    <property type="match status" value="2"/>
</dbReference>
<dbReference type="InterPro" id="IPR051602">
    <property type="entry name" value="ACC_Biotin_Carboxylase"/>
</dbReference>
<evidence type="ECO:0000259" key="11">
    <source>
        <dbReference type="PROSITE" id="PS50979"/>
    </source>
</evidence>
<dbReference type="InterPro" id="IPR000089">
    <property type="entry name" value="Biotin_lipoyl"/>
</dbReference>
<dbReference type="GO" id="GO:0005524">
    <property type="term" value="F:ATP binding"/>
    <property type="evidence" value="ECO:0007669"/>
    <property type="project" value="UniProtKB-UniRule"/>
</dbReference>
<evidence type="ECO:0000313" key="14">
    <source>
        <dbReference type="EMBL" id="QDO97527.1"/>
    </source>
</evidence>
<dbReference type="InterPro" id="IPR034733">
    <property type="entry name" value="AcCoA_carboxyl_beta"/>
</dbReference>
<dbReference type="UniPathway" id="UPA00655">
    <property type="reaction ID" value="UER00711"/>
</dbReference>
<dbReference type="InterPro" id="IPR005479">
    <property type="entry name" value="CPAse_ATP-bd"/>
</dbReference>
<dbReference type="SUPFAM" id="SSF52096">
    <property type="entry name" value="ClpP/crotonase"/>
    <property type="match status" value="2"/>
</dbReference>
<dbReference type="InterPro" id="IPR011054">
    <property type="entry name" value="Rudment_hybrid_motif"/>
</dbReference>
<evidence type="ECO:0000259" key="10">
    <source>
        <dbReference type="PROSITE" id="PS50975"/>
    </source>
</evidence>
<evidence type="ECO:0000313" key="15">
    <source>
        <dbReference type="Proteomes" id="UP000317496"/>
    </source>
</evidence>
<dbReference type="InterPro" id="IPR011053">
    <property type="entry name" value="Single_hybrid_motif"/>
</dbReference>
<dbReference type="OrthoDB" id="9763189at2"/>
<feature type="domain" description="Biotin carboxylation" evidence="11">
    <location>
        <begin position="8"/>
        <end position="464"/>
    </location>
</feature>
<dbReference type="CDD" id="cd06850">
    <property type="entry name" value="biotinyl_domain"/>
    <property type="match status" value="1"/>
</dbReference>
<evidence type="ECO:0000256" key="8">
    <source>
        <dbReference type="PROSITE-ProRule" id="PRU00409"/>
    </source>
</evidence>
<dbReference type="EMBL" id="CP041636">
    <property type="protein sequence ID" value="QDO97527.1"/>
    <property type="molecule type" value="Genomic_DNA"/>
</dbReference>
<dbReference type="Pfam" id="PF00289">
    <property type="entry name" value="Biotin_carb_N"/>
    <property type="match status" value="1"/>
</dbReference>
<proteinExistence type="predicted"/>
<dbReference type="PROSITE" id="PS50989">
    <property type="entry name" value="COA_CT_CTER"/>
    <property type="match status" value="1"/>
</dbReference>
<keyword evidence="4" id="KW-0436">Ligase</keyword>
<dbReference type="SMART" id="SM00878">
    <property type="entry name" value="Biotin_carb_C"/>
    <property type="match status" value="1"/>
</dbReference>
<dbReference type="InterPro" id="IPR005482">
    <property type="entry name" value="Biotin_COase_C"/>
</dbReference>
<comment type="cofactor">
    <cofactor evidence="1">
        <name>biotin</name>
        <dbReference type="ChEBI" id="CHEBI:57586"/>
    </cofactor>
</comment>
<evidence type="ECO:0000256" key="6">
    <source>
        <dbReference type="ARBA" id="ARBA00022840"/>
    </source>
</evidence>
<evidence type="ECO:0000256" key="7">
    <source>
        <dbReference type="ARBA" id="ARBA00023268"/>
    </source>
</evidence>
<sequence length="1119" mass="119132">MTGRHDVIAHTVLVANRGEIAIRICRAVAELGWRSVVVYSEDDAAALHTRQGDVAIALGAAGSAAYLDIARLIAVARQHGCTMVHPGYGFLSERADFALQCEDAGLIFAGPKPGTLATFGNKAEARKLAADCDVPLPRGTGLLSSGDDALAFMQTLGPQAVIMLKAAAGGGGRGIRIVRDPASLAVDFARCSSEATAAFGNGDVYAEEFVETARHIEVQLAGDDHGNVVVLGDRECSLQRRQQKLIELAPSPGLGVKTRRALYAATLRMAKRVNYRGLGTFEFLVRVADQDDKADIRFMEVNPRLQVEHTVTEQVTGVDLVQLQLRIAAGDTLDRSRLPDPERPVGMAMQLRINAETMRPDGTATPSTGTISALDLPAGPGLRVDSAAYVGYPLGASFDSLLAKVIVHTTAQDYAALVRKAYRALRETHIGGIASNLDFLRALLRHPQVAANQVHTRFIDDNMAELAGDAATAHPLLVFPRTGASQVQPQAATMATALAGPAGTQPVLSPMTCRVVDILVQVGDEVKVGQPLVVTEAMKMEFVVEAAFGGTVVVVAAGKGAPLAEGSAVLHILPNGSVANDEARATTEQDLDLIRDDLATVMAAHARLEDAARPDAVARRRKTGQRTARENVADLCDSRSFQEYGGLAVAAQTSRREAEELQRISPADGLITGVGTVNADQFGADRTRCAVLAYDYTVFAGTQGVMAHTKKRRIFRLATKWRLPVIMFAEGGGGRPGDTDDNGHLRLHNASFWALARLSGEVPIVSIVSGRCFAGNAALASCADVIIACENASIGMGGPAMIEGGGLGVVAAEDVGPVAMQSRNGVVDIVVKDEAAAVVTARKFIGYFQGPLKDWTCADQRHLRHIVPEEPRRAYNMRTVIEALADTDSVLELRPTFGVGIITALVRIAGQPIAIIANNPAHLAGAIDAEATDKAARFSDLAETLRLPLLTLCDTPGFMVGPDAEKEALVRRAGHMFVSGSKRTVPQFMVVVRKAYGLGALAMVGGNSFEPLFCVAWPTGHFGKMGLEGQVKLAYRKELDAIPDPVAREARIRQMVADLHDRGSALNSAPYLSIDDVIDPAETRDWILAGLQIARQRGDLMARQRATTDPEPFGSAWFG</sequence>
<dbReference type="Gene3D" id="3.30.470.20">
    <property type="entry name" value="ATP-grasp fold, B domain"/>
    <property type="match status" value="1"/>
</dbReference>
<accession>A0A516H186</accession>
<dbReference type="InterPro" id="IPR011762">
    <property type="entry name" value="COA_CT_N"/>
</dbReference>
<name>A0A516H186_9PROT</name>
<feature type="domain" description="ATP-grasp" evidence="10">
    <location>
        <begin position="126"/>
        <end position="329"/>
    </location>
</feature>
<dbReference type="PANTHER" id="PTHR48095">
    <property type="entry name" value="PYRUVATE CARBOXYLASE SUBUNIT A"/>
    <property type="match status" value="1"/>
</dbReference>
<dbReference type="InterPro" id="IPR011764">
    <property type="entry name" value="Biotin_carboxylation_dom"/>
</dbReference>
<reference evidence="14 15" key="1">
    <citation type="submission" date="2019-07" db="EMBL/GenBank/DDBJ databases">
        <title>Genome sequencing for Ferrovibrio sp. K5.</title>
        <authorList>
            <person name="Park S.-J."/>
        </authorList>
    </citation>
    <scope>NUCLEOTIDE SEQUENCE [LARGE SCALE GENOMIC DNA]</scope>
    <source>
        <strain evidence="14 15">K5</strain>
    </source>
</reference>
<dbReference type="GO" id="GO:0046872">
    <property type="term" value="F:metal ion binding"/>
    <property type="evidence" value="ECO:0007669"/>
    <property type="project" value="InterPro"/>
</dbReference>
<feature type="domain" description="CoA carboxyltransferase C-terminal" evidence="13">
    <location>
        <begin position="859"/>
        <end position="1107"/>
    </location>
</feature>
<dbReference type="InterPro" id="IPR011761">
    <property type="entry name" value="ATP-grasp"/>
</dbReference>
<comment type="pathway">
    <text evidence="2">Lipid metabolism; malonyl-CoA biosynthesis; malonyl-CoA from acetyl-CoA: step 1/1.</text>
</comment>
<dbReference type="AlphaFoldDB" id="A0A516H186"/>